<feature type="transmembrane region" description="Helical" evidence="1">
    <location>
        <begin position="227"/>
        <end position="247"/>
    </location>
</feature>
<feature type="transmembrane region" description="Helical" evidence="1">
    <location>
        <begin position="73"/>
        <end position="91"/>
    </location>
</feature>
<sequence length="584" mass="67190">MEKVKRNLLIIFIFALVTIIYTSVLLKVGELALTSDSSFHFSRVEEIYRNLSEHHLFTFIASHTFNHTGVGNFLFYPVVFLYPWAFLRFWFNPISAFIIWYGLFIFATLIIGYYSMLNFSKSKTRSFIFAVIYTIAPYHLHLGIYNYVLGEFIAYTFLPLVFLGAYHVFWKDSQKWPLLAIGISLLLYSHLLSVYLVSLILVCLLLGKLIIQRKFEIERVIALGKSVVLTVLLSAFILVPFVTDFVGQKIAVPEKGFSWLMSVQQLIDPSISNTISINRSVGVVVLLTALFGWYFVRKNPIEKSIYIIGIIFICLATTLTPWGLFLHSSIFLKILGEIQFPYRFNAYSSFFLSITASLILSKLIQQIKLNYLKKTALITLTLLSFIGYYGSIQPVFDRIVAADHNFLAVAKKNSILLPVNALINKDNYNNIFSYLVLFGETDYYHEYPAKNTTAYNQSIYNNQVILGQRNIKLVPQVGPNTITYQVRKSKTEKNINLPVIAYNHTQVKLNGKQVNYTRSFRGTVQLKTKSKYNRVTVSYRPSKLFYLSVLIGWLTWLGLILSWVTKRMLGIKLTGFKFKNKRLN</sequence>
<dbReference type="PATRIC" id="fig|1423750.3.peg.1244"/>
<feature type="transmembrane region" description="Helical" evidence="1">
    <location>
        <begin position="544"/>
        <end position="564"/>
    </location>
</feature>
<reference evidence="2 3" key="1">
    <citation type="journal article" date="2015" name="Genome Announc.">
        <title>Expanding the biotechnology potential of lactobacilli through comparative genomics of 213 strains and associated genera.</title>
        <authorList>
            <person name="Sun Z."/>
            <person name="Harris H.M."/>
            <person name="McCann A."/>
            <person name="Guo C."/>
            <person name="Argimon S."/>
            <person name="Zhang W."/>
            <person name="Yang X."/>
            <person name="Jeffery I.B."/>
            <person name="Cooney J.C."/>
            <person name="Kagawa T.F."/>
            <person name="Liu W."/>
            <person name="Song Y."/>
            <person name="Salvetti E."/>
            <person name="Wrobel A."/>
            <person name="Rasinkangas P."/>
            <person name="Parkhill J."/>
            <person name="Rea M.C."/>
            <person name="O'Sullivan O."/>
            <person name="Ritari J."/>
            <person name="Douillard F.P."/>
            <person name="Paul Ross R."/>
            <person name="Yang R."/>
            <person name="Briner A.E."/>
            <person name="Felis G.E."/>
            <person name="de Vos W.M."/>
            <person name="Barrangou R."/>
            <person name="Klaenhammer T.R."/>
            <person name="Caufield P.W."/>
            <person name="Cui Y."/>
            <person name="Zhang H."/>
            <person name="O'Toole P.W."/>
        </authorList>
    </citation>
    <scope>NUCLEOTIDE SEQUENCE [LARGE SCALE GENOMIC DNA]</scope>
    <source>
        <strain evidence="2 3">DSM 18630</strain>
    </source>
</reference>
<accession>A0A0R1VVE4</accession>
<proteinExistence type="predicted"/>
<evidence type="ECO:0000256" key="1">
    <source>
        <dbReference type="SAM" id="Phobius"/>
    </source>
</evidence>
<gene>
    <name evidence="2" type="ORF">FC89_GL001215</name>
</gene>
<evidence type="ECO:0000313" key="2">
    <source>
        <dbReference type="EMBL" id="KRM05516.1"/>
    </source>
</evidence>
<feature type="transmembrane region" description="Helical" evidence="1">
    <location>
        <begin position="277"/>
        <end position="296"/>
    </location>
</feature>
<comment type="caution">
    <text evidence="2">The sequence shown here is derived from an EMBL/GenBank/DDBJ whole genome shotgun (WGS) entry which is preliminary data.</text>
</comment>
<dbReference type="EMBL" id="AZGB01000018">
    <property type="protein sequence ID" value="KRM05516.1"/>
    <property type="molecule type" value="Genomic_DNA"/>
</dbReference>
<feature type="transmembrane region" description="Helical" evidence="1">
    <location>
        <begin position="344"/>
        <end position="364"/>
    </location>
</feature>
<feature type="transmembrane region" description="Helical" evidence="1">
    <location>
        <begin position="127"/>
        <end position="145"/>
    </location>
</feature>
<dbReference type="Proteomes" id="UP000051451">
    <property type="component" value="Unassembled WGS sequence"/>
</dbReference>
<feature type="transmembrane region" description="Helical" evidence="1">
    <location>
        <begin position="98"/>
        <end position="115"/>
    </location>
</feature>
<protein>
    <recommendedName>
        <fullName evidence="4">Membrane protein 6-pyruvoyl-tetrahydropterin synthase-related domain-containing protein</fullName>
    </recommendedName>
</protein>
<dbReference type="STRING" id="1423750.FC89_GL001215"/>
<evidence type="ECO:0000313" key="3">
    <source>
        <dbReference type="Proteomes" id="UP000051451"/>
    </source>
</evidence>
<keyword evidence="1" id="KW-1133">Transmembrane helix</keyword>
<evidence type="ECO:0008006" key="4">
    <source>
        <dbReference type="Google" id="ProtNLM"/>
    </source>
</evidence>
<dbReference type="AlphaFoldDB" id="A0A0R1VVE4"/>
<keyword evidence="3" id="KW-1185">Reference proteome</keyword>
<feature type="transmembrane region" description="Helical" evidence="1">
    <location>
        <begin position="376"/>
        <end position="396"/>
    </location>
</feature>
<feature type="transmembrane region" description="Helical" evidence="1">
    <location>
        <begin position="176"/>
        <end position="206"/>
    </location>
</feature>
<feature type="transmembrane region" description="Helical" evidence="1">
    <location>
        <begin position="7"/>
        <end position="26"/>
    </location>
</feature>
<dbReference type="RefSeq" id="WP_057871966.1">
    <property type="nucleotide sequence ID" value="NZ_AZGB01000018.1"/>
</dbReference>
<feature type="transmembrane region" description="Helical" evidence="1">
    <location>
        <begin position="305"/>
        <end position="324"/>
    </location>
</feature>
<dbReference type="OrthoDB" id="9784157at2"/>
<name>A0A0R1VVE4_9LACO</name>
<feature type="transmembrane region" description="Helical" evidence="1">
    <location>
        <begin position="152"/>
        <end position="170"/>
    </location>
</feature>
<organism evidence="2 3">
    <name type="scientific">Liquorilactobacillus ghanensis DSM 18630</name>
    <dbReference type="NCBI Taxonomy" id="1423750"/>
    <lineage>
        <taxon>Bacteria</taxon>
        <taxon>Bacillati</taxon>
        <taxon>Bacillota</taxon>
        <taxon>Bacilli</taxon>
        <taxon>Lactobacillales</taxon>
        <taxon>Lactobacillaceae</taxon>
        <taxon>Liquorilactobacillus</taxon>
    </lineage>
</organism>
<keyword evidence="1" id="KW-0812">Transmembrane</keyword>
<dbReference type="GeneID" id="98319233"/>
<keyword evidence="1" id="KW-0472">Membrane</keyword>